<gene>
    <name evidence="1" type="ORF">MLD38_009009</name>
</gene>
<protein>
    <submittedName>
        <fullName evidence="1">Uncharacterized protein</fullName>
    </submittedName>
</protein>
<evidence type="ECO:0000313" key="1">
    <source>
        <dbReference type="EMBL" id="KAI4383133.1"/>
    </source>
</evidence>
<accession>A0ACB9S0H5</accession>
<name>A0ACB9S0H5_9MYRT</name>
<dbReference type="Proteomes" id="UP001057402">
    <property type="component" value="Chromosome 3"/>
</dbReference>
<evidence type="ECO:0000313" key="2">
    <source>
        <dbReference type="Proteomes" id="UP001057402"/>
    </source>
</evidence>
<keyword evidence="2" id="KW-1185">Reference proteome</keyword>
<sequence length="415" mass="47045">MAAKKRIGRPLDVKRDKNFGRKDESQMFNPRFALWRHRKIAVSVPVLLLCALLLVGVYASYWRLKLGVNGSSAAVVYSIEVVNEYPHDPEAFTQGLLYAGNDTLFESTGLYKQSSIRRVALRTGKVEVIQKMDNRYFGEGLTLLGDRLFQVTWLEKTGFKYDRKNLSKYEKFTHEMQDGWGLATDGKIIFGSDGTSTLYQIDPVGIEHGGTLRMVPHHGNQTVRFNGHEVYNLNELEYIDGEVWANIWQSDCIARISVSDGMERLIAAGYRGFDVLNGIAWDGEKKRLFVTGKLWPKLYEISLARLYDHECGDEMSPRCHSSYATLEHASSEILTTRTDVYCFGVLVTGIVTGRSPKFLLDCTKSMIADHKTRDVVDPNLPRSPSSKELKQVLLICLRCVDPRVDQPTKELIPKH</sequence>
<proteinExistence type="predicted"/>
<reference evidence="2" key="1">
    <citation type="journal article" date="2023" name="Front. Plant Sci.">
        <title>Chromosomal-level genome assembly of Melastoma candidum provides insights into trichome evolution.</title>
        <authorList>
            <person name="Zhong Y."/>
            <person name="Wu W."/>
            <person name="Sun C."/>
            <person name="Zou P."/>
            <person name="Liu Y."/>
            <person name="Dai S."/>
            <person name="Zhou R."/>
        </authorList>
    </citation>
    <scope>NUCLEOTIDE SEQUENCE [LARGE SCALE GENOMIC DNA]</scope>
</reference>
<comment type="caution">
    <text evidence="1">The sequence shown here is derived from an EMBL/GenBank/DDBJ whole genome shotgun (WGS) entry which is preliminary data.</text>
</comment>
<organism evidence="1 2">
    <name type="scientific">Melastoma candidum</name>
    <dbReference type="NCBI Taxonomy" id="119954"/>
    <lineage>
        <taxon>Eukaryota</taxon>
        <taxon>Viridiplantae</taxon>
        <taxon>Streptophyta</taxon>
        <taxon>Embryophyta</taxon>
        <taxon>Tracheophyta</taxon>
        <taxon>Spermatophyta</taxon>
        <taxon>Magnoliopsida</taxon>
        <taxon>eudicotyledons</taxon>
        <taxon>Gunneridae</taxon>
        <taxon>Pentapetalae</taxon>
        <taxon>rosids</taxon>
        <taxon>malvids</taxon>
        <taxon>Myrtales</taxon>
        <taxon>Melastomataceae</taxon>
        <taxon>Melastomatoideae</taxon>
        <taxon>Melastomateae</taxon>
        <taxon>Melastoma</taxon>
    </lineage>
</organism>
<dbReference type="EMBL" id="CM042882">
    <property type="protein sequence ID" value="KAI4383133.1"/>
    <property type="molecule type" value="Genomic_DNA"/>
</dbReference>